<dbReference type="Gene3D" id="1.10.10.10">
    <property type="entry name" value="Winged helix-like DNA-binding domain superfamily/Winged helix DNA-binding domain"/>
    <property type="match status" value="1"/>
</dbReference>
<keyword evidence="9" id="KW-1185">Reference proteome</keyword>
<feature type="domain" description="Sugar-binding" evidence="6">
    <location>
        <begin position="89"/>
        <end position="330"/>
    </location>
</feature>
<dbReference type="PANTHER" id="PTHR34294">
    <property type="entry name" value="TRANSCRIPTIONAL REGULATOR-RELATED"/>
    <property type="match status" value="1"/>
</dbReference>
<dbReference type="Gene3D" id="3.40.50.1360">
    <property type="match status" value="1"/>
</dbReference>
<dbReference type="InterPro" id="IPR007324">
    <property type="entry name" value="Sugar-bd_dom_put"/>
</dbReference>
<keyword evidence="3" id="KW-0238">DNA-binding</keyword>
<dbReference type="Proteomes" id="UP001251870">
    <property type="component" value="Unassembled WGS sequence"/>
</dbReference>
<keyword evidence="4" id="KW-0804">Transcription</keyword>
<sequence>MGQVSVSADRAGSTGSAHNTGSAHSEGSKELDRLYRAAQLYYERGATQEQVATELGVSRPSVSRMLGEARRQGIVEIRVHRPRSGGAEAMEAQLCQALGLQAAHIAPGDQSDRLGPGLAGAARSALAEADLRSGDALLIASGATPYALAQQNLGDFRGVVVAPTVGGQAEPDAWHQTNEVVRAFAVSTGAYPRYLFAPSMPSPALLEALHDDPGFRQVLDDWAQAKAALVGIGAPAMTRVSIARSVPREHPSLAASVGDVCLAFFDEAGAEITFPGSERMVRIPSDTLRAVPTRIGAAVGGAKVPSIIAAARGGWVTALVTDEETARGVLSRC</sequence>
<protein>
    <submittedName>
        <fullName evidence="8">Sugar-binding domain-containing protein</fullName>
    </submittedName>
</protein>
<dbReference type="InterPro" id="IPR012318">
    <property type="entry name" value="HTH_CRP"/>
</dbReference>
<evidence type="ECO:0000256" key="5">
    <source>
        <dbReference type="SAM" id="MobiDB-lite"/>
    </source>
</evidence>
<dbReference type="Pfam" id="PF04198">
    <property type="entry name" value="Sugar-bind"/>
    <property type="match status" value="1"/>
</dbReference>
<feature type="domain" description="HTH crp-type" evidence="7">
    <location>
        <begin position="45"/>
        <end position="78"/>
    </location>
</feature>
<evidence type="ECO:0000256" key="3">
    <source>
        <dbReference type="ARBA" id="ARBA00023125"/>
    </source>
</evidence>
<dbReference type="InterPro" id="IPR051054">
    <property type="entry name" value="SorC_transcr_regulators"/>
</dbReference>
<feature type="region of interest" description="Disordered" evidence="5">
    <location>
        <begin position="1"/>
        <end position="29"/>
    </location>
</feature>
<reference evidence="8 9" key="1">
    <citation type="submission" date="2023-09" db="EMBL/GenBank/DDBJ databases">
        <title>Description of three actinobacteria isolated from air of manufacturing shop in a pharmaceutical factory.</title>
        <authorList>
            <person name="Zhang D.-F."/>
        </authorList>
    </citation>
    <scope>NUCLEOTIDE SEQUENCE [LARGE SCALE GENOMIC DNA]</scope>
    <source>
        <strain evidence="8 9">LY-0111</strain>
    </source>
</reference>
<dbReference type="PANTHER" id="PTHR34294:SF1">
    <property type="entry name" value="TRANSCRIPTIONAL REGULATOR LSRR"/>
    <property type="match status" value="1"/>
</dbReference>
<gene>
    <name evidence="8" type="ORF">RIL96_02065</name>
</gene>
<comment type="caution">
    <text evidence="8">The sequence shown here is derived from an EMBL/GenBank/DDBJ whole genome shotgun (WGS) entry which is preliminary data.</text>
</comment>
<evidence type="ECO:0000259" key="7">
    <source>
        <dbReference type="Pfam" id="PF13545"/>
    </source>
</evidence>
<dbReference type="InterPro" id="IPR037171">
    <property type="entry name" value="NagB/RpiA_transferase-like"/>
</dbReference>
<feature type="compositionally biased region" description="Polar residues" evidence="5">
    <location>
        <begin position="13"/>
        <end position="25"/>
    </location>
</feature>
<accession>A0ABU2DPH9</accession>
<dbReference type="Pfam" id="PF13545">
    <property type="entry name" value="HTH_Crp_2"/>
    <property type="match status" value="1"/>
</dbReference>
<dbReference type="InterPro" id="IPR036388">
    <property type="entry name" value="WH-like_DNA-bd_sf"/>
</dbReference>
<dbReference type="EMBL" id="JAVKGR010000001">
    <property type="protein sequence ID" value="MDR8018353.1"/>
    <property type="molecule type" value="Genomic_DNA"/>
</dbReference>
<evidence type="ECO:0000259" key="6">
    <source>
        <dbReference type="Pfam" id="PF04198"/>
    </source>
</evidence>
<organism evidence="8 9">
    <name type="scientific">Nesterenkonia aerolata</name>
    <dbReference type="NCBI Taxonomy" id="3074079"/>
    <lineage>
        <taxon>Bacteria</taxon>
        <taxon>Bacillati</taxon>
        <taxon>Actinomycetota</taxon>
        <taxon>Actinomycetes</taxon>
        <taxon>Micrococcales</taxon>
        <taxon>Micrococcaceae</taxon>
        <taxon>Nesterenkonia</taxon>
    </lineage>
</organism>
<evidence type="ECO:0000313" key="9">
    <source>
        <dbReference type="Proteomes" id="UP001251870"/>
    </source>
</evidence>
<dbReference type="SUPFAM" id="SSF100950">
    <property type="entry name" value="NagB/RpiA/CoA transferase-like"/>
    <property type="match status" value="1"/>
</dbReference>
<comment type="similarity">
    <text evidence="1">Belongs to the SorC transcriptional regulatory family.</text>
</comment>
<keyword evidence="2" id="KW-0805">Transcription regulation</keyword>
<evidence type="ECO:0000313" key="8">
    <source>
        <dbReference type="EMBL" id="MDR8018353.1"/>
    </source>
</evidence>
<evidence type="ECO:0000256" key="1">
    <source>
        <dbReference type="ARBA" id="ARBA00010466"/>
    </source>
</evidence>
<dbReference type="RefSeq" id="WP_310547330.1">
    <property type="nucleotide sequence ID" value="NZ_JAVKGR010000001.1"/>
</dbReference>
<evidence type="ECO:0000256" key="4">
    <source>
        <dbReference type="ARBA" id="ARBA00023163"/>
    </source>
</evidence>
<evidence type="ECO:0000256" key="2">
    <source>
        <dbReference type="ARBA" id="ARBA00023015"/>
    </source>
</evidence>
<proteinExistence type="inferred from homology"/>
<name>A0ABU2DPH9_9MICC</name>